<comment type="caution">
    <text evidence="1">The sequence shown here is derived from an EMBL/GenBank/DDBJ whole genome shotgun (WGS) entry which is preliminary data.</text>
</comment>
<dbReference type="AlphaFoldDB" id="A0ABD4SY61"/>
<protein>
    <submittedName>
        <fullName evidence="1">Uncharacterized protein</fullName>
    </submittedName>
</protein>
<dbReference type="EMBL" id="VBRW01000005">
    <property type="protein sequence ID" value="MCI8283336.1"/>
    <property type="molecule type" value="Genomic_DNA"/>
</dbReference>
<accession>A0ABD4SY61</accession>
<dbReference type="Proteomes" id="UP001203104">
    <property type="component" value="Unassembled WGS sequence"/>
</dbReference>
<gene>
    <name evidence="1" type="ORF">FEF30_01965</name>
</gene>
<sequence>MIRAKAYNENGFWINKNNFLVGLIAFSTAIYKIIDSDWAKNYLAKTGDGFNRFLLDLETQTRLKQFLLRNLFFVSLTNLNHIRSLEDPKDKDKIYLNELCLDNLNQKPTLALNTLRNYQRSPEELEIENLWFNILEHASTTSNYRSDFKYGLYQIIEELNTKTLIGSPKSNKYSYDYPELNGNIEAIKQKLKKYYLEEIAPILFEYEFLK</sequence>
<name>A0ABD4SY61_MESHO</name>
<evidence type="ECO:0000313" key="1">
    <source>
        <dbReference type="EMBL" id="MCI8283336.1"/>
    </source>
</evidence>
<reference evidence="1 2" key="1">
    <citation type="submission" date="2019-05" db="EMBL/GenBank/DDBJ databases">
        <title>Genome sequencing and assembly of Mycoplasma hyopneumoniae strains UFV01 and UFV02.</title>
        <authorList>
            <person name="De Souza L.F."/>
            <person name="Gonzaga N.F."/>
            <person name="Santos M.R."/>
            <person name="Deeney A.S."/>
            <person name="Vidigal P.M.P."/>
            <person name="Moreira M.A.S."/>
            <person name="Fietto J.R.L."/>
            <person name="Bressan G.C."/>
            <person name="Rycroft A.N."/>
            <person name="Silva Junior A."/>
        </authorList>
    </citation>
    <scope>NUCLEOTIDE SEQUENCE [LARGE SCALE GENOMIC DNA]</scope>
    <source>
        <strain evidence="1 2">UFV01</strain>
    </source>
</reference>
<evidence type="ECO:0000313" key="2">
    <source>
        <dbReference type="Proteomes" id="UP001203104"/>
    </source>
</evidence>
<organism evidence="1 2">
    <name type="scientific">Mesomycoplasma hyopneumoniae</name>
    <name type="common">Mycoplasma hyopneumoniae</name>
    <dbReference type="NCBI Taxonomy" id="2099"/>
    <lineage>
        <taxon>Bacteria</taxon>
        <taxon>Bacillati</taxon>
        <taxon>Mycoplasmatota</taxon>
        <taxon>Mycoplasmoidales</taxon>
        <taxon>Metamycoplasmataceae</taxon>
        <taxon>Mesomycoplasma</taxon>
    </lineage>
</organism>
<proteinExistence type="predicted"/>